<feature type="compositionally biased region" description="Pro residues" evidence="8">
    <location>
        <begin position="615"/>
        <end position="630"/>
    </location>
</feature>
<proteinExistence type="inferred from homology"/>
<accession>A0ABQ8KGA8</accession>
<feature type="compositionally biased region" description="Low complexity" evidence="8">
    <location>
        <begin position="646"/>
        <end position="662"/>
    </location>
</feature>
<dbReference type="Proteomes" id="UP000814176">
    <property type="component" value="Unassembled WGS sequence"/>
</dbReference>
<evidence type="ECO:0000256" key="2">
    <source>
        <dbReference type="ARBA" id="ARBA00004186"/>
    </source>
</evidence>
<comment type="caution">
    <text evidence="10">The sequence shown here is derived from an EMBL/GenBank/DDBJ whole genome shotgun (WGS) entry which is preliminary data.</text>
</comment>
<feature type="compositionally biased region" description="Basic residues" evidence="8">
    <location>
        <begin position="65"/>
        <end position="75"/>
    </location>
</feature>
<protein>
    <recommendedName>
        <fullName evidence="9">Inner centromere protein ARK-binding domain-containing protein</fullName>
    </recommendedName>
</protein>
<sequence>MDRSTPGGAGVLKFCNDIRLSMAKDPGRQLLHDRIQDTMDFLDDYLEKILEGPSTESMTELLKTPGRRKNAHTRTRSTTATAARKEAVIAMTLDATDHGGNHAPVNSFHKALLQAKKGDDEEQTDNVPRSNESQQRIPHASSRPDVAETATSKPVAQASAGVRFEQAQDRVEERGTEEVNVSGAPTEQVATELSIIAEDDEPADRSRLSLLPPSSGAENAQLPQLEVLKVEEPNHASDALTSMDVDEPAQTETMSTTDTFHSISLDSPPSHRHITPAPKDPSPVADEPQEAQEPIPIVPSTTADDELSVPLRDEPSSATLDGKPIIGLPAPSPLHKSARTGREPSMGTALGPGGKRGSWLVKAREVKAMEIAGKRASSTLGTGLGLGVLGAKRKSGEMMEFGGAVAGPSRSADDGERMMKAAKLSEDGDSAQKGKMRLISVEEPPSLSPKPHVEMKIRAATVPPEDFTTEMQVTNQDEPLLDTFKKRLEGFGARHGKSMGKSLGGTAAAALAEARAAAEARVAERNKLERGSDVGVAPDASEANDGVDSAELALAPAPTEHAPVSDSQKRLSMSDLLGPSMKEPSPLSGREPPLPALNIQAASANADTSVSTTPPNSPPPRPAPMAPPAGPVFSKPPTVFAPPPASTSAAQSSKAQPAAGSSKDFSFKMPSGNPFSMPAAMTLGVPASLGSPNSQKTGGGLSAQSSKASVFSDTIFDKEDSIPAWMPHTQDTEYSMQPSQSQQKFDDTDDDDSWHVDDKFAPHQIWTPFGFTSGENRDDTWSTLPSRSTSQKGGDTGFVTTNFTNAFVAKKDAPEAGMQPSSAIPAVFDFEQEQVEQEQDIAEQDIADEAMEIDEIVEDEDMELEDIVNAGQSTVSLVQPGMERSQSQQSMASTASSSQQSQVGLFGQASKFVSSMLGGSKKPVKSLQLAAQAAKKQQEEIEKKATRMKEMENRRQLVQQRKAEEEQARAQEEERKIREENERRKKEREEHTDKRPLSRMASKKQLDDDNTKKRKLEAEKKPVESKKPPSKDKKDVPAAPRVMVKPGPSTTTHPPGTKIGPPPKSAMKQTDLSDPKATTVTKVIKHTASSSSLKVGPPNLKGKGKGPARDDDEPSQAIRAQMADRAKAQIQAQQPPPVASEAIELPDINSEYSDSDDEDRPRTFDPPDWAQSPELITALQQQAAVNPDEVFGRIPPLRMEDMFRTRQSRFRARTSSANWSGPDGLTAEEEREYARRMGFK</sequence>
<keyword evidence="7" id="KW-0539">Nucleus</keyword>
<feature type="compositionally biased region" description="Basic and acidic residues" evidence="8">
    <location>
        <begin position="516"/>
        <end position="532"/>
    </location>
</feature>
<feature type="region of interest" description="Disordered" evidence="8">
    <location>
        <begin position="916"/>
        <end position="1170"/>
    </location>
</feature>
<evidence type="ECO:0000256" key="6">
    <source>
        <dbReference type="ARBA" id="ARBA00023212"/>
    </source>
</evidence>
<comment type="subcellular location">
    <subcellularLocation>
        <location evidence="2">Cytoplasm</location>
        <location evidence="2">Cytoskeleton</location>
        <location evidence="2">Spindle</location>
    </subcellularLocation>
    <subcellularLocation>
        <location evidence="1">Nucleus</location>
    </subcellularLocation>
</comment>
<dbReference type="RefSeq" id="XP_047778567.1">
    <property type="nucleotide sequence ID" value="XM_047926049.1"/>
</dbReference>
<evidence type="ECO:0000256" key="8">
    <source>
        <dbReference type="SAM" id="MobiDB-lite"/>
    </source>
</evidence>
<feature type="compositionally biased region" description="Polar residues" evidence="8">
    <location>
        <begin position="125"/>
        <end position="136"/>
    </location>
</feature>
<feature type="region of interest" description="Disordered" evidence="8">
    <location>
        <begin position="116"/>
        <end position="356"/>
    </location>
</feature>
<evidence type="ECO:0000256" key="3">
    <source>
        <dbReference type="ARBA" id="ARBA00010042"/>
    </source>
</evidence>
<feature type="region of interest" description="Disordered" evidence="8">
    <location>
        <begin position="494"/>
        <end position="707"/>
    </location>
</feature>
<feature type="region of interest" description="Disordered" evidence="8">
    <location>
        <begin position="879"/>
        <end position="903"/>
    </location>
</feature>
<feature type="compositionally biased region" description="Low complexity" evidence="8">
    <location>
        <begin position="885"/>
        <end position="902"/>
    </location>
</feature>
<feature type="compositionally biased region" description="Polar residues" evidence="8">
    <location>
        <begin position="732"/>
        <end position="743"/>
    </location>
</feature>
<feature type="compositionally biased region" description="Low complexity" evidence="8">
    <location>
        <begin position="1046"/>
        <end position="1057"/>
    </location>
</feature>
<evidence type="ECO:0000256" key="4">
    <source>
        <dbReference type="ARBA" id="ARBA00022490"/>
    </source>
</evidence>
<feature type="compositionally biased region" description="Polar residues" evidence="8">
    <location>
        <begin position="600"/>
        <end position="613"/>
    </location>
</feature>
<dbReference type="GeneID" id="72006781"/>
<feature type="compositionally biased region" description="Polar residues" evidence="8">
    <location>
        <begin position="1067"/>
        <end position="1093"/>
    </location>
</feature>
<keyword evidence="4" id="KW-0963">Cytoplasm</keyword>
<organism evidence="10 11">
    <name type="scientific">Rhodofomes roseus</name>
    <dbReference type="NCBI Taxonomy" id="34475"/>
    <lineage>
        <taxon>Eukaryota</taxon>
        <taxon>Fungi</taxon>
        <taxon>Dikarya</taxon>
        <taxon>Basidiomycota</taxon>
        <taxon>Agaricomycotina</taxon>
        <taxon>Agaricomycetes</taxon>
        <taxon>Polyporales</taxon>
        <taxon>Rhodofomes</taxon>
    </lineage>
</organism>
<evidence type="ECO:0000256" key="1">
    <source>
        <dbReference type="ARBA" id="ARBA00004123"/>
    </source>
</evidence>
<name>A0ABQ8KGA8_9APHY</name>
<dbReference type="Pfam" id="PF03941">
    <property type="entry name" value="INCENP_ARK-bind"/>
    <property type="match status" value="1"/>
</dbReference>
<keyword evidence="5" id="KW-0159">Chromosome partition</keyword>
<keyword evidence="11" id="KW-1185">Reference proteome</keyword>
<feature type="compositionally biased region" description="Polar residues" evidence="8">
    <location>
        <begin position="690"/>
        <end position="707"/>
    </location>
</feature>
<evidence type="ECO:0000256" key="7">
    <source>
        <dbReference type="ARBA" id="ARBA00023242"/>
    </source>
</evidence>
<dbReference type="PANTHER" id="PTHR13142">
    <property type="entry name" value="INNER CENTROMERE PROTEIN"/>
    <property type="match status" value="1"/>
</dbReference>
<feature type="compositionally biased region" description="Polar residues" evidence="8">
    <location>
        <begin position="250"/>
        <end position="267"/>
    </location>
</feature>
<reference evidence="10 11" key="1">
    <citation type="journal article" date="2021" name="Environ. Microbiol.">
        <title>Gene family expansions and transcriptome signatures uncover fungal adaptations to wood decay.</title>
        <authorList>
            <person name="Hage H."/>
            <person name="Miyauchi S."/>
            <person name="Viragh M."/>
            <person name="Drula E."/>
            <person name="Min B."/>
            <person name="Chaduli D."/>
            <person name="Navarro D."/>
            <person name="Favel A."/>
            <person name="Norest M."/>
            <person name="Lesage-Meessen L."/>
            <person name="Balint B."/>
            <person name="Merenyi Z."/>
            <person name="de Eugenio L."/>
            <person name="Morin E."/>
            <person name="Martinez A.T."/>
            <person name="Baldrian P."/>
            <person name="Stursova M."/>
            <person name="Martinez M.J."/>
            <person name="Novotny C."/>
            <person name="Magnuson J.K."/>
            <person name="Spatafora J.W."/>
            <person name="Maurice S."/>
            <person name="Pangilinan J."/>
            <person name="Andreopoulos W."/>
            <person name="LaButti K."/>
            <person name="Hundley H."/>
            <person name="Na H."/>
            <person name="Kuo A."/>
            <person name="Barry K."/>
            <person name="Lipzen A."/>
            <person name="Henrissat B."/>
            <person name="Riley R."/>
            <person name="Ahrendt S."/>
            <person name="Nagy L.G."/>
            <person name="Grigoriev I.V."/>
            <person name="Martin F."/>
            <person name="Rosso M.N."/>
        </authorList>
    </citation>
    <scope>NUCLEOTIDE SEQUENCE [LARGE SCALE GENOMIC DNA]</scope>
    <source>
        <strain evidence="10 11">CIRM-BRFM 1785</strain>
    </source>
</reference>
<dbReference type="Gene3D" id="6.10.250.2990">
    <property type="match status" value="1"/>
</dbReference>
<feature type="region of interest" description="Disordered" evidence="8">
    <location>
        <begin position="56"/>
        <end position="81"/>
    </location>
</feature>
<feature type="compositionally biased region" description="Basic and acidic residues" evidence="8">
    <location>
        <begin position="936"/>
        <end position="996"/>
    </location>
</feature>
<feature type="compositionally biased region" description="Basic and acidic residues" evidence="8">
    <location>
        <begin position="166"/>
        <end position="177"/>
    </location>
</feature>
<feature type="compositionally biased region" description="Basic and acidic residues" evidence="8">
    <location>
        <begin position="1004"/>
        <end position="1036"/>
    </location>
</feature>
<dbReference type="EMBL" id="JADCUA010000011">
    <property type="protein sequence ID" value="KAH9836282.1"/>
    <property type="molecule type" value="Genomic_DNA"/>
</dbReference>
<evidence type="ECO:0000259" key="9">
    <source>
        <dbReference type="Pfam" id="PF03941"/>
    </source>
</evidence>
<gene>
    <name evidence="10" type="ORF">C8Q71DRAFT_810681</name>
</gene>
<feature type="domain" description="Inner centromere protein ARK-binding" evidence="9">
    <location>
        <begin position="1147"/>
        <end position="1203"/>
    </location>
</feature>
<dbReference type="InterPro" id="IPR005635">
    <property type="entry name" value="Inner_centromere_prot_ARK-bd"/>
</dbReference>
<evidence type="ECO:0000313" key="11">
    <source>
        <dbReference type="Proteomes" id="UP000814176"/>
    </source>
</evidence>
<feature type="region of interest" description="Disordered" evidence="8">
    <location>
        <begin position="729"/>
        <end position="797"/>
    </location>
</feature>
<evidence type="ECO:0000256" key="5">
    <source>
        <dbReference type="ARBA" id="ARBA00022829"/>
    </source>
</evidence>
<keyword evidence="6" id="KW-0206">Cytoskeleton</keyword>
<evidence type="ECO:0000313" key="10">
    <source>
        <dbReference type="EMBL" id="KAH9836282.1"/>
    </source>
</evidence>
<feature type="compositionally biased region" description="Polar residues" evidence="8">
    <location>
        <begin position="781"/>
        <end position="797"/>
    </location>
</feature>
<comment type="similarity">
    <text evidence="3">Belongs to the INCENP family.</text>
</comment>
<dbReference type="PANTHER" id="PTHR13142:SF1">
    <property type="entry name" value="INNER CENTROMERE PROTEIN"/>
    <property type="match status" value="1"/>
</dbReference>